<keyword evidence="4 11" id="KW-0540">Nuclease</keyword>
<dbReference type="InterPro" id="IPR018998">
    <property type="entry name" value="EndoU_C"/>
</dbReference>
<evidence type="ECO:0000256" key="5">
    <source>
        <dbReference type="ARBA" id="ARBA00022723"/>
    </source>
</evidence>
<evidence type="ECO:0000256" key="8">
    <source>
        <dbReference type="ARBA" id="ARBA00022884"/>
    </source>
</evidence>
<keyword evidence="9 11" id="KW-0464">Manganese</keyword>
<feature type="domain" description="EndoU" evidence="12">
    <location>
        <begin position="11"/>
        <end position="275"/>
    </location>
</feature>
<dbReference type="CDD" id="cd21159">
    <property type="entry name" value="XendoU"/>
    <property type="match status" value="1"/>
</dbReference>
<dbReference type="PROSITE" id="PS51959">
    <property type="entry name" value="ENDOU"/>
    <property type="match status" value="1"/>
</dbReference>
<keyword evidence="10" id="KW-0456">Lyase</keyword>
<evidence type="ECO:0000259" key="12">
    <source>
        <dbReference type="PROSITE" id="PS51959"/>
    </source>
</evidence>
<sequence length="281" mass="33064">MPYREEDPPFEDNGLNNWCEELWKNDKNRLTPDQDYELDLQGRTRFSYDGPDMAADPLFASVSREALARPTYKAFVALLDNYETATGVAEEVTPKELRENWEFINACYKTDCMRLCYQYLKFKKIINKSPEEFKQELYDMWFKMYRRSRETRKFDSSGFEHVFVGETRGDKEVIGFHNWIQFYLQEKAKNVDYKGFMASDRNPHLLTVQFSWKGEVKPKGGIFIGVSPEFELALYTVCYMLGEHSYKITLGGEEVIIKCHQTAGKIGTCYPQLPRWQGRRK</sequence>
<dbReference type="GO" id="GO:0003723">
    <property type="term" value="F:RNA binding"/>
    <property type="evidence" value="ECO:0007669"/>
    <property type="project" value="UniProtKB-UniRule"/>
</dbReference>
<dbReference type="OrthoDB" id="430326at2759"/>
<evidence type="ECO:0000256" key="9">
    <source>
        <dbReference type="ARBA" id="ARBA00023211"/>
    </source>
</evidence>
<evidence type="ECO:0000256" key="11">
    <source>
        <dbReference type="RuleBase" id="RU367085"/>
    </source>
</evidence>
<dbReference type="Proteomes" id="UP000594262">
    <property type="component" value="Unplaced"/>
</dbReference>
<keyword evidence="14" id="KW-1185">Reference proteome</keyword>
<dbReference type="GO" id="GO:0016829">
    <property type="term" value="F:lyase activity"/>
    <property type="evidence" value="ECO:0007669"/>
    <property type="project" value="UniProtKB-KW"/>
</dbReference>
<evidence type="ECO:0000256" key="2">
    <source>
        <dbReference type="ARBA" id="ARBA00010168"/>
    </source>
</evidence>
<keyword evidence="8 11" id="KW-0694">RNA-binding</keyword>
<proteinExistence type="inferred from homology"/>
<comment type="subunit">
    <text evidence="3 11">Monomer.</text>
</comment>
<dbReference type="PANTHER" id="PTHR12439:SF11">
    <property type="entry name" value="URIDYLATE-SPECIFIC ENDORIBONUCLEASE"/>
    <property type="match status" value="1"/>
</dbReference>
<evidence type="ECO:0000256" key="3">
    <source>
        <dbReference type="ARBA" id="ARBA00011245"/>
    </source>
</evidence>
<evidence type="ECO:0000256" key="4">
    <source>
        <dbReference type="ARBA" id="ARBA00022722"/>
    </source>
</evidence>
<dbReference type="AlphaFoldDB" id="A0A7M5UW30"/>
<evidence type="ECO:0000256" key="7">
    <source>
        <dbReference type="ARBA" id="ARBA00022801"/>
    </source>
</evidence>
<dbReference type="SUPFAM" id="SSF142877">
    <property type="entry name" value="EndoU-like"/>
    <property type="match status" value="1"/>
</dbReference>
<evidence type="ECO:0000256" key="6">
    <source>
        <dbReference type="ARBA" id="ARBA00022759"/>
    </source>
</evidence>
<dbReference type="Pfam" id="PF09412">
    <property type="entry name" value="XendoU"/>
    <property type="match status" value="1"/>
</dbReference>
<evidence type="ECO:0000313" key="14">
    <source>
        <dbReference type="Proteomes" id="UP000594262"/>
    </source>
</evidence>
<comment type="catalytic activity">
    <reaction evidence="11">
        <text>ribonucleotidyl-uridine-RNA = a 5'-end dephospho-uridine-RNA + a 3'-end 2',3'-cyclophospho-ribonucleotide-RNA</text>
        <dbReference type="Rhea" id="RHEA:67792"/>
        <dbReference type="Rhea" id="RHEA-COMP:10464"/>
        <dbReference type="Rhea" id="RHEA-COMP:17354"/>
        <dbReference type="Rhea" id="RHEA-COMP:17356"/>
        <dbReference type="ChEBI" id="CHEBI:83064"/>
        <dbReference type="ChEBI" id="CHEBI:173117"/>
        <dbReference type="ChEBI" id="CHEBI:173224"/>
    </reaction>
</comment>
<comment type="cofactor">
    <cofactor evidence="1 11">
        <name>Mn(2+)</name>
        <dbReference type="ChEBI" id="CHEBI:29035"/>
    </cofactor>
</comment>
<comment type="similarity">
    <text evidence="2 11">Belongs to the ENDOU family.</text>
</comment>
<dbReference type="GO" id="GO:0004521">
    <property type="term" value="F:RNA endonuclease activity"/>
    <property type="evidence" value="ECO:0007669"/>
    <property type="project" value="UniProtKB-UniRule"/>
</dbReference>
<keyword evidence="6 11" id="KW-0255">Endonuclease</keyword>
<dbReference type="InterPro" id="IPR037227">
    <property type="entry name" value="EndoU-like"/>
</dbReference>
<keyword evidence="7 11" id="KW-0378">Hydrolase</keyword>
<dbReference type="EnsemblMetazoa" id="CLYHEMT003548.1">
    <property type="protein sequence ID" value="CLYHEMP003548.1"/>
    <property type="gene ID" value="CLYHEMG003548"/>
</dbReference>
<reference evidence="13" key="1">
    <citation type="submission" date="2021-01" db="UniProtKB">
        <authorList>
            <consortium name="EnsemblMetazoa"/>
        </authorList>
    </citation>
    <scope>IDENTIFICATION</scope>
</reference>
<dbReference type="GO" id="GO:0046872">
    <property type="term" value="F:metal ion binding"/>
    <property type="evidence" value="ECO:0007669"/>
    <property type="project" value="UniProtKB-UniRule"/>
</dbReference>
<dbReference type="EC" id="4.6.1.-" evidence="11"/>
<name>A0A7M5UW30_9CNID</name>
<protein>
    <recommendedName>
        <fullName evidence="11">Uridylate-specific endoribonuclease</fullName>
        <ecNumber evidence="11">4.6.1.-</ecNumber>
    </recommendedName>
</protein>
<accession>A0A7M5UW30</accession>
<dbReference type="PANTHER" id="PTHR12439">
    <property type="entry name" value="PLACENTAL PROTEIN 11-RELATED"/>
    <property type="match status" value="1"/>
</dbReference>
<dbReference type="GO" id="GO:0016787">
    <property type="term" value="F:hydrolase activity"/>
    <property type="evidence" value="ECO:0007669"/>
    <property type="project" value="UniProtKB-KW"/>
</dbReference>
<evidence type="ECO:0000256" key="10">
    <source>
        <dbReference type="ARBA" id="ARBA00023239"/>
    </source>
</evidence>
<dbReference type="RefSeq" id="XP_066926486.1">
    <property type="nucleotide sequence ID" value="XM_067070385.1"/>
</dbReference>
<evidence type="ECO:0000256" key="1">
    <source>
        <dbReference type="ARBA" id="ARBA00001936"/>
    </source>
</evidence>
<organism evidence="13 14">
    <name type="scientific">Clytia hemisphaerica</name>
    <dbReference type="NCBI Taxonomy" id="252671"/>
    <lineage>
        <taxon>Eukaryota</taxon>
        <taxon>Metazoa</taxon>
        <taxon>Cnidaria</taxon>
        <taxon>Hydrozoa</taxon>
        <taxon>Hydroidolina</taxon>
        <taxon>Leptothecata</taxon>
        <taxon>Obeliida</taxon>
        <taxon>Clytiidae</taxon>
        <taxon>Clytia</taxon>
    </lineage>
</organism>
<keyword evidence="5 11" id="KW-0479">Metal-binding</keyword>
<dbReference type="InterPro" id="IPR039787">
    <property type="entry name" value="ENDOU"/>
</dbReference>
<dbReference type="GeneID" id="136813889"/>
<evidence type="ECO:0000313" key="13">
    <source>
        <dbReference type="EnsemblMetazoa" id="CLYHEMP003548.1"/>
    </source>
</evidence>